<evidence type="ECO:0000313" key="2">
    <source>
        <dbReference type="Proteomes" id="UP000324222"/>
    </source>
</evidence>
<dbReference type="AlphaFoldDB" id="A0A5B7DD38"/>
<evidence type="ECO:0000313" key="1">
    <source>
        <dbReference type="EMBL" id="MPC19006.1"/>
    </source>
</evidence>
<gene>
    <name evidence="1" type="ORF">E2C01_011910</name>
</gene>
<comment type="caution">
    <text evidence="1">The sequence shown here is derived from an EMBL/GenBank/DDBJ whole genome shotgun (WGS) entry which is preliminary data.</text>
</comment>
<organism evidence="1 2">
    <name type="scientific">Portunus trituberculatus</name>
    <name type="common">Swimming crab</name>
    <name type="synonym">Neptunus trituberculatus</name>
    <dbReference type="NCBI Taxonomy" id="210409"/>
    <lineage>
        <taxon>Eukaryota</taxon>
        <taxon>Metazoa</taxon>
        <taxon>Ecdysozoa</taxon>
        <taxon>Arthropoda</taxon>
        <taxon>Crustacea</taxon>
        <taxon>Multicrustacea</taxon>
        <taxon>Malacostraca</taxon>
        <taxon>Eumalacostraca</taxon>
        <taxon>Eucarida</taxon>
        <taxon>Decapoda</taxon>
        <taxon>Pleocyemata</taxon>
        <taxon>Brachyura</taxon>
        <taxon>Eubrachyura</taxon>
        <taxon>Portunoidea</taxon>
        <taxon>Portunidae</taxon>
        <taxon>Portuninae</taxon>
        <taxon>Portunus</taxon>
    </lineage>
</organism>
<name>A0A5B7DD38_PORTR</name>
<dbReference type="Proteomes" id="UP000324222">
    <property type="component" value="Unassembled WGS sequence"/>
</dbReference>
<dbReference type="EMBL" id="VSRR010000730">
    <property type="protein sequence ID" value="MPC19006.1"/>
    <property type="molecule type" value="Genomic_DNA"/>
</dbReference>
<protein>
    <submittedName>
        <fullName evidence="1">Uncharacterized protein</fullName>
    </submittedName>
</protein>
<reference evidence="1 2" key="1">
    <citation type="submission" date="2019-05" db="EMBL/GenBank/DDBJ databases">
        <title>Another draft genome of Portunus trituberculatus and its Hox gene families provides insights of decapod evolution.</title>
        <authorList>
            <person name="Jeong J.-H."/>
            <person name="Song I."/>
            <person name="Kim S."/>
            <person name="Choi T."/>
            <person name="Kim D."/>
            <person name="Ryu S."/>
            <person name="Kim W."/>
        </authorList>
    </citation>
    <scope>NUCLEOTIDE SEQUENCE [LARGE SCALE GENOMIC DNA]</scope>
    <source>
        <tissue evidence="1">Muscle</tissue>
    </source>
</reference>
<proteinExistence type="predicted"/>
<accession>A0A5B7DD38</accession>
<keyword evidence="2" id="KW-1185">Reference proteome</keyword>
<sequence length="170" mass="19202">MFLPVLRCALEVLRRGERRVAMRGKVLGVLGRPCGSLRGEVRLEVGPGVWLIPKTAELRMFSHLLRSRAQPRFPNSRSGLLDRSSKSSSSRAFCRSFTSFSIPATALRRYRSSSIRDRFSSGSEALYHKKNKKSHAETGAGVKECQEKVDTARTIYKQQESPEYMPQNIL</sequence>